<reference evidence="1" key="1">
    <citation type="submission" date="2019-04" db="EMBL/GenBank/DDBJ databases">
        <title>Microbes associate with the intestines of laboratory mice.</title>
        <authorList>
            <person name="Navarre W."/>
            <person name="Wong E."/>
            <person name="Huang K."/>
            <person name="Tropini C."/>
            <person name="Ng K."/>
            <person name="Yu B."/>
        </authorList>
    </citation>
    <scope>NUCLEOTIDE SEQUENCE</scope>
    <source>
        <strain evidence="1">NM04_E33</strain>
    </source>
</reference>
<evidence type="ECO:0000313" key="2">
    <source>
        <dbReference type="Proteomes" id="UP000306319"/>
    </source>
</evidence>
<keyword evidence="2" id="KW-1185">Reference proteome</keyword>
<protein>
    <submittedName>
        <fullName evidence="1">Gliding motility-associated C-terminal domain-containing protein</fullName>
    </submittedName>
</protein>
<dbReference type="EMBL" id="SRYB01000052">
    <property type="protein sequence ID" value="TGY75735.1"/>
    <property type="molecule type" value="Genomic_DNA"/>
</dbReference>
<proteinExistence type="predicted"/>
<name>A0AC61RAJ5_9BACT</name>
<gene>
    <name evidence="1" type="ORF">E5331_19525</name>
</gene>
<accession>A0AC61RAJ5</accession>
<sequence>MHSRTHNLKIIFGCILFSFNAAAYNISFDNCNKKVISISPDKSTGIDKIYVLSNISDEVSMTFESEAISPVEWYSYSNLGGAYAQQLKNIHIDGKKSTLHNVVPDMGYIINDGNKNYIFWIIDYSKYTIDISNIILSENQECNTTILDIEGDAPAIYYYTINGKRETLDRGIECSYNNLEWDNENMRYNQRIITKQLPYINHLILLSPPIYCSTTYRISGDTFLKEWGEEYHFESMPYSPYSIDIRTFAEQNTDDDKIGNLIKEEGGNLGGSAPCEIEFMSYVSDAVRHIEWQMATDPDFNDIKYRITEPDLTYTFMDDGTTYIRCIASNADGSCESFGNTYTVEIGSSELKIPNIFTPDGDGVNDVWKVSYRSLIDFKCWIYDRYGHEIFYFENPADGWDGKYNGKYLGSGVFFYVVTATGADGKNYKKSGDINIITHQTNSTKPIIP</sequence>
<dbReference type="Proteomes" id="UP000306319">
    <property type="component" value="Unassembled WGS sequence"/>
</dbReference>
<organism evidence="1 2">
    <name type="scientific">Lepagella muris</name>
    <dbReference type="NCBI Taxonomy" id="3032870"/>
    <lineage>
        <taxon>Bacteria</taxon>
        <taxon>Pseudomonadati</taxon>
        <taxon>Bacteroidota</taxon>
        <taxon>Bacteroidia</taxon>
        <taxon>Bacteroidales</taxon>
        <taxon>Muribaculaceae</taxon>
        <taxon>Lepagella</taxon>
    </lineage>
</organism>
<comment type="caution">
    <text evidence="1">The sequence shown here is derived from an EMBL/GenBank/DDBJ whole genome shotgun (WGS) entry which is preliminary data.</text>
</comment>
<evidence type="ECO:0000313" key="1">
    <source>
        <dbReference type="EMBL" id="TGY75735.1"/>
    </source>
</evidence>